<feature type="compositionally biased region" description="Basic and acidic residues" evidence="1">
    <location>
        <begin position="140"/>
        <end position="170"/>
    </location>
</feature>
<evidence type="ECO:0000256" key="1">
    <source>
        <dbReference type="SAM" id="MobiDB-lite"/>
    </source>
</evidence>
<proteinExistence type="predicted"/>
<organism evidence="2 3">
    <name type="scientific">Sistotremastrum niveocremeum HHB9708</name>
    <dbReference type="NCBI Taxonomy" id="1314777"/>
    <lineage>
        <taxon>Eukaryota</taxon>
        <taxon>Fungi</taxon>
        <taxon>Dikarya</taxon>
        <taxon>Basidiomycota</taxon>
        <taxon>Agaricomycotina</taxon>
        <taxon>Agaricomycetes</taxon>
        <taxon>Sistotremastrales</taxon>
        <taxon>Sistotremastraceae</taxon>
        <taxon>Sertulicium</taxon>
        <taxon>Sertulicium niveocremeum</taxon>
    </lineage>
</organism>
<protein>
    <submittedName>
        <fullName evidence="2">Uncharacterized protein</fullName>
    </submittedName>
</protein>
<reference evidence="2 3" key="1">
    <citation type="journal article" date="2016" name="Mol. Biol. Evol.">
        <title>Comparative Genomics of Early-Diverging Mushroom-Forming Fungi Provides Insights into the Origins of Lignocellulose Decay Capabilities.</title>
        <authorList>
            <person name="Nagy L.G."/>
            <person name="Riley R."/>
            <person name="Tritt A."/>
            <person name="Adam C."/>
            <person name="Daum C."/>
            <person name="Floudas D."/>
            <person name="Sun H."/>
            <person name="Yadav J.S."/>
            <person name="Pangilinan J."/>
            <person name="Larsson K.H."/>
            <person name="Matsuura K."/>
            <person name="Barry K."/>
            <person name="Labutti K."/>
            <person name="Kuo R."/>
            <person name="Ohm R.A."/>
            <person name="Bhattacharya S.S."/>
            <person name="Shirouzu T."/>
            <person name="Yoshinaga Y."/>
            <person name="Martin F.M."/>
            <person name="Grigoriev I.V."/>
            <person name="Hibbett D.S."/>
        </authorList>
    </citation>
    <scope>NUCLEOTIDE SEQUENCE [LARGE SCALE GENOMIC DNA]</scope>
    <source>
        <strain evidence="2 3">HHB9708</strain>
    </source>
</reference>
<name>A0A164XE09_9AGAM</name>
<dbReference type="EMBL" id="KV419400">
    <property type="protein sequence ID" value="KZS95882.1"/>
    <property type="molecule type" value="Genomic_DNA"/>
</dbReference>
<evidence type="ECO:0000313" key="3">
    <source>
        <dbReference type="Proteomes" id="UP000076722"/>
    </source>
</evidence>
<keyword evidence="3" id="KW-1185">Reference proteome</keyword>
<dbReference type="Proteomes" id="UP000076722">
    <property type="component" value="Unassembled WGS sequence"/>
</dbReference>
<sequence>MAAREQGRHHEFRCGQLSERTNDGIETICSECFSIIGHNSRVTCKNSMIEDPFYKSVLNILFVDRKNPDLVQNLGQYCGRSTCAIQWTGSPYEFCTSRVPLHNYHSPHNLKLGISSLRIQALSQLPQSDPFLRSHGKATSLDRVDNSSRTDTGEVLKVGRESQDDWDRKHRDQKKHGRSRDQITKAEPRQNQIVFERLRTDTFCLAFAREQRHELLRSSARNFERIQITLKNGSGSFDERRRSWRWWGRNA</sequence>
<dbReference type="AlphaFoldDB" id="A0A164XE09"/>
<feature type="compositionally biased region" description="Basic and acidic residues" evidence="1">
    <location>
        <begin position="179"/>
        <end position="188"/>
    </location>
</feature>
<evidence type="ECO:0000313" key="2">
    <source>
        <dbReference type="EMBL" id="KZS95882.1"/>
    </source>
</evidence>
<accession>A0A164XE09</accession>
<gene>
    <name evidence="2" type="ORF">SISNIDRAFT_464181</name>
</gene>
<feature type="region of interest" description="Disordered" evidence="1">
    <location>
        <begin position="130"/>
        <end position="188"/>
    </location>
</feature>